<reference evidence="2" key="1">
    <citation type="submission" date="2021-03" db="EMBL/GenBank/DDBJ databases">
        <title>Chromosome level genome of the anhydrobiotic midge Polypedilum vanderplanki.</title>
        <authorList>
            <person name="Yoshida Y."/>
            <person name="Kikawada T."/>
            <person name="Gusev O."/>
        </authorList>
    </citation>
    <scope>NUCLEOTIDE SEQUENCE</scope>
    <source>
        <strain evidence="2">NIAS01</strain>
        <tissue evidence="2">Whole body or cell culture</tissue>
    </source>
</reference>
<accession>A0A9J6BV48</accession>
<keyword evidence="1" id="KW-0732">Signal</keyword>
<protein>
    <submittedName>
        <fullName evidence="2">Uncharacterized protein</fullName>
    </submittedName>
</protein>
<dbReference type="Proteomes" id="UP001107558">
    <property type="component" value="Chromosome 3"/>
</dbReference>
<evidence type="ECO:0000313" key="2">
    <source>
        <dbReference type="EMBL" id="KAG5673785.1"/>
    </source>
</evidence>
<feature type="chain" id="PRO_5039894520" evidence="1">
    <location>
        <begin position="22"/>
        <end position="291"/>
    </location>
</feature>
<gene>
    <name evidence="2" type="ORF">PVAND_003805</name>
</gene>
<comment type="caution">
    <text evidence="2">The sequence shown here is derived from an EMBL/GenBank/DDBJ whole genome shotgun (WGS) entry which is preliminary data.</text>
</comment>
<keyword evidence="3" id="KW-1185">Reference proteome</keyword>
<sequence length="291" mass="32711">MKIIFLVLSIVLIFSINQCNARSREKRTLNTFLRYFGFKIVPLEDVEFVTEKIIESSRNPKAIRIQTLAPKMEEDNKTIITTTAKPATTTASELKFEKLPQELIEASALNLDALIDALTIMKAPNVSNSNTFNQSNFIINVPSDDQKSEKFVESSNNDNNKLQMEFMQPPKIDIDQMQMMQPPAIAMNFTNTTEFMSDIADEHPSLMEISSHLSSSSLSLPLPQLSPEQSFPFLNAFEVVRSKEISIPSNEIVVGNSILVSDSPFQQKNLQPQPSFPTFQPIPMVFANGIF</sequence>
<evidence type="ECO:0000256" key="1">
    <source>
        <dbReference type="SAM" id="SignalP"/>
    </source>
</evidence>
<dbReference type="OrthoDB" id="10663674at2759"/>
<feature type="signal peptide" evidence="1">
    <location>
        <begin position="1"/>
        <end position="21"/>
    </location>
</feature>
<dbReference type="EMBL" id="JADBJN010000003">
    <property type="protein sequence ID" value="KAG5673785.1"/>
    <property type="molecule type" value="Genomic_DNA"/>
</dbReference>
<organism evidence="2 3">
    <name type="scientific">Polypedilum vanderplanki</name>
    <name type="common">Sleeping chironomid midge</name>
    <dbReference type="NCBI Taxonomy" id="319348"/>
    <lineage>
        <taxon>Eukaryota</taxon>
        <taxon>Metazoa</taxon>
        <taxon>Ecdysozoa</taxon>
        <taxon>Arthropoda</taxon>
        <taxon>Hexapoda</taxon>
        <taxon>Insecta</taxon>
        <taxon>Pterygota</taxon>
        <taxon>Neoptera</taxon>
        <taxon>Endopterygota</taxon>
        <taxon>Diptera</taxon>
        <taxon>Nematocera</taxon>
        <taxon>Chironomoidea</taxon>
        <taxon>Chironomidae</taxon>
        <taxon>Chironominae</taxon>
        <taxon>Polypedilum</taxon>
        <taxon>Polypedilum</taxon>
    </lineage>
</organism>
<proteinExistence type="predicted"/>
<evidence type="ECO:0000313" key="3">
    <source>
        <dbReference type="Proteomes" id="UP001107558"/>
    </source>
</evidence>
<name>A0A9J6BV48_POLVA</name>
<dbReference type="AlphaFoldDB" id="A0A9J6BV48"/>